<dbReference type="GO" id="GO:0030014">
    <property type="term" value="C:CCR4-NOT complex"/>
    <property type="evidence" value="ECO:0007669"/>
    <property type="project" value="UniProtKB-UniRule"/>
</dbReference>
<evidence type="ECO:0000313" key="3">
    <source>
        <dbReference type="WBParaSite" id="ECPE_0000383101-mRNA-1"/>
    </source>
</evidence>
<feature type="compositionally biased region" description="Polar residues" evidence="2">
    <location>
        <begin position="442"/>
        <end position="458"/>
    </location>
</feature>
<sequence length="502" mass="52820">LPAPSVIRGVGLLHLLSAVYLATAYVALCLNNPVDTLTSAGHLLPADHTRNVTDVIPPSGEPQPPDEIRTVTSSHGSTGQGHSDTATVSTSSTTAPSFGSKSSVVCGNDPLYLIAPPAYRYLARLYFAEALIMLDRAPESLSVLSCGVTRPLSDGNCLEELSTLLGSVSLAPHCLVPELHVNPGEDFPDAKAAASKEGSDPAAARRGRFGNDSFVFMDTHSSIYPIDFPSSPTQATSLHMFNLACALATNREWTMAQYYLLPSLSGLSLSAAELDGRKWSSSAGTTMNSTNPSLGTGLVTTPLVLPFPALMLQLYLFLVLGKRVEALTLLRNIFGNESLLGRVNSVHQASALVVSPTEVNGNNAIGASGESGSWTLNDLRQLLKSNGTTRSNMNPAYLGTSHNGAPAATASTGVQRPTTLWLPPVSSSSALMSSGQPVSGRPVQSTGMTYPLSHLSTTSVQPPFSNVSALNMNGRWENRTATVQPHTTGLITSANESDWPPL</sequence>
<protein>
    <recommendedName>
        <fullName evidence="1">CCR4-NOT transcription complex subunit 10</fullName>
    </recommendedName>
</protein>
<accession>A0A183AA41</accession>
<dbReference type="PANTHER" id="PTHR12979">
    <property type="entry name" value="CCR4-NOT TRANSCRIPTION COMPLEX SUBUNIT 10"/>
    <property type="match status" value="1"/>
</dbReference>
<comment type="similarity">
    <text evidence="1">Belongs to the CNOT10 family.</text>
</comment>
<proteinExistence type="inferred from homology"/>
<organism evidence="3">
    <name type="scientific">Echinostoma caproni</name>
    <dbReference type="NCBI Taxonomy" id="27848"/>
    <lineage>
        <taxon>Eukaryota</taxon>
        <taxon>Metazoa</taxon>
        <taxon>Spiralia</taxon>
        <taxon>Lophotrochozoa</taxon>
        <taxon>Platyhelminthes</taxon>
        <taxon>Trematoda</taxon>
        <taxon>Digenea</taxon>
        <taxon>Plagiorchiida</taxon>
        <taxon>Echinostomata</taxon>
        <taxon>Echinostomatoidea</taxon>
        <taxon>Echinostomatidae</taxon>
        <taxon>Echinostoma</taxon>
    </lineage>
</organism>
<keyword evidence="1" id="KW-0943">RNA-mediated gene silencing</keyword>
<name>A0A183AA41_9TREM</name>
<keyword evidence="1" id="KW-0810">Translation regulation</keyword>
<feature type="region of interest" description="Disordered" evidence="2">
    <location>
        <begin position="50"/>
        <end position="101"/>
    </location>
</feature>
<dbReference type="WBParaSite" id="ECPE_0000383101-mRNA-1">
    <property type="protein sequence ID" value="ECPE_0000383101-mRNA-1"/>
    <property type="gene ID" value="ECPE_0000383101"/>
</dbReference>
<feature type="region of interest" description="Disordered" evidence="2">
    <location>
        <begin position="187"/>
        <end position="206"/>
    </location>
</feature>
<keyword evidence="1" id="KW-0539">Nucleus</keyword>
<feature type="compositionally biased region" description="Polar residues" evidence="2">
    <location>
        <begin position="483"/>
        <end position="496"/>
    </location>
</feature>
<feature type="compositionally biased region" description="Polar residues" evidence="2">
    <location>
        <begin position="409"/>
        <end position="418"/>
    </location>
</feature>
<dbReference type="GO" id="GO:0005634">
    <property type="term" value="C:nucleus"/>
    <property type="evidence" value="ECO:0007669"/>
    <property type="project" value="UniProtKB-SubCell"/>
</dbReference>
<feature type="region of interest" description="Disordered" evidence="2">
    <location>
        <begin position="483"/>
        <end position="502"/>
    </location>
</feature>
<dbReference type="GO" id="GO:0006402">
    <property type="term" value="P:mRNA catabolic process"/>
    <property type="evidence" value="ECO:0007669"/>
    <property type="project" value="TreeGrafter"/>
</dbReference>
<dbReference type="AlphaFoldDB" id="A0A183AA41"/>
<comment type="subcellular location">
    <subcellularLocation>
        <location evidence="1">Cytoplasm</location>
    </subcellularLocation>
    <subcellularLocation>
        <location evidence="1">Nucleus</location>
    </subcellularLocation>
</comment>
<evidence type="ECO:0000256" key="1">
    <source>
        <dbReference type="RuleBase" id="RU367083"/>
    </source>
</evidence>
<reference evidence="3" key="1">
    <citation type="submission" date="2016-06" db="UniProtKB">
        <authorList>
            <consortium name="WormBaseParasite"/>
        </authorList>
    </citation>
    <scope>IDENTIFICATION</scope>
</reference>
<dbReference type="GO" id="GO:0031047">
    <property type="term" value="P:regulatory ncRNA-mediated gene silencing"/>
    <property type="evidence" value="ECO:0007669"/>
    <property type="project" value="UniProtKB-UniRule"/>
</dbReference>
<dbReference type="GO" id="GO:0017148">
    <property type="term" value="P:negative regulation of translation"/>
    <property type="evidence" value="ECO:0007669"/>
    <property type="project" value="TreeGrafter"/>
</dbReference>
<evidence type="ECO:0000256" key="2">
    <source>
        <dbReference type="SAM" id="MobiDB-lite"/>
    </source>
</evidence>
<comment type="function">
    <text evidence="1">Component of the CCR4-NOT complex which is one of the major cellular mRNA deadenylases and is linked to various cellular processes including bulk mRNA degradation, miRNA-mediated repression, translational repression during translational initiation and general transcription regulation.</text>
</comment>
<feature type="compositionally biased region" description="Low complexity" evidence="2">
    <location>
        <begin position="70"/>
        <end position="97"/>
    </location>
</feature>
<dbReference type="PANTHER" id="PTHR12979:SF5">
    <property type="entry name" value="CCR4-NOT TRANSCRIPTION COMPLEX SUBUNIT 10"/>
    <property type="match status" value="1"/>
</dbReference>
<keyword evidence="1" id="KW-0805">Transcription regulation</keyword>
<keyword evidence="1" id="KW-0963">Cytoplasm</keyword>
<dbReference type="InterPro" id="IPR039740">
    <property type="entry name" value="CNOT10"/>
</dbReference>
<feature type="region of interest" description="Disordered" evidence="2">
    <location>
        <begin position="397"/>
        <end position="458"/>
    </location>
</feature>
<keyword evidence="1" id="KW-0804">Transcription</keyword>
<dbReference type="GO" id="GO:0005737">
    <property type="term" value="C:cytoplasm"/>
    <property type="evidence" value="ECO:0007669"/>
    <property type="project" value="UniProtKB-SubCell"/>
</dbReference>